<dbReference type="GO" id="GO:0051287">
    <property type="term" value="F:NAD binding"/>
    <property type="evidence" value="ECO:0007669"/>
    <property type="project" value="InterPro"/>
</dbReference>
<protein>
    <submittedName>
        <fullName evidence="5">Glycerate dehydrogenase</fullName>
        <ecNumber evidence="5">1.1.1.29</ecNumber>
    </submittedName>
</protein>
<organism evidence="5">
    <name type="scientific">Streptococcus lutetiensis</name>
    <dbReference type="NCBI Taxonomy" id="150055"/>
    <lineage>
        <taxon>Bacteria</taxon>
        <taxon>Bacillati</taxon>
        <taxon>Bacillota</taxon>
        <taxon>Bacilli</taxon>
        <taxon>Lactobacillales</taxon>
        <taxon>Streptococcaceae</taxon>
        <taxon>Streptococcus</taxon>
    </lineage>
</organism>
<evidence type="ECO:0000256" key="2">
    <source>
        <dbReference type="ARBA" id="ARBA00023002"/>
    </source>
</evidence>
<evidence type="ECO:0000259" key="4">
    <source>
        <dbReference type="Pfam" id="PF02826"/>
    </source>
</evidence>
<dbReference type="InterPro" id="IPR050418">
    <property type="entry name" value="D-iso_2-hydroxyacid_DH_PdxB"/>
</dbReference>
<comment type="similarity">
    <text evidence="1">Belongs to the D-isomer specific 2-hydroxyacid dehydrogenase family.</text>
</comment>
<dbReference type="GO" id="GO:0008465">
    <property type="term" value="F:hydroxypyruvate reductase (NADH) activity"/>
    <property type="evidence" value="ECO:0007669"/>
    <property type="project" value="UniProtKB-EC"/>
</dbReference>
<feature type="domain" description="D-isomer specific 2-hydroxyacid dehydrogenase NAD-binding" evidence="4">
    <location>
        <begin position="53"/>
        <end position="123"/>
    </location>
</feature>
<name>A0A6N2YXT5_9STRE</name>
<dbReference type="SUPFAM" id="SSF52283">
    <property type="entry name" value="Formate/glycerate dehydrogenase catalytic domain-like"/>
    <property type="match status" value="1"/>
</dbReference>
<gene>
    <name evidence="5" type="primary">hprA_2</name>
    <name evidence="5" type="ORF">SLLFYP71_00465</name>
</gene>
<dbReference type="PANTHER" id="PTHR43761:SF1">
    <property type="entry name" value="D-ISOMER SPECIFIC 2-HYDROXYACID DEHYDROGENASE CATALYTIC DOMAIN-CONTAINING PROTEIN-RELATED"/>
    <property type="match status" value="1"/>
</dbReference>
<dbReference type="Gene3D" id="3.40.50.720">
    <property type="entry name" value="NAD(P)-binding Rossmann-like Domain"/>
    <property type="match status" value="2"/>
</dbReference>
<dbReference type="PANTHER" id="PTHR43761">
    <property type="entry name" value="D-ISOMER SPECIFIC 2-HYDROXYACID DEHYDROGENASE FAMILY PROTEIN (AFU_ORTHOLOGUE AFUA_1G13630)"/>
    <property type="match status" value="1"/>
</dbReference>
<sequence length="126" mass="13942">MKENILAKFPDLKGIAVNATGINTIDCEYAEKLGIAIRNLGAHSTEDVANHTIALLLALNQKLFIHRKYIEDGFWSYQKAGEVKRLSSQTLAIFSLGRIGQAVAKRAKSFGMSVIDYDPFLPEEMA</sequence>
<dbReference type="EC" id="1.1.1.29" evidence="5"/>
<reference evidence="5" key="1">
    <citation type="submission" date="2019-11" db="EMBL/GenBank/DDBJ databases">
        <authorList>
            <person name="Feng L."/>
        </authorList>
    </citation>
    <scope>NUCLEOTIDE SEQUENCE</scope>
    <source>
        <strain evidence="5">SLutetiensisLFYP71</strain>
    </source>
</reference>
<evidence type="ECO:0000256" key="1">
    <source>
        <dbReference type="ARBA" id="ARBA00005854"/>
    </source>
</evidence>
<dbReference type="InterPro" id="IPR006140">
    <property type="entry name" value="D-isomer_DH_NAD-bd"/>
</dbReference>
<evidence type="ECO:0000256" key="3">
    <source>
        <dbReference type="ARBA" id="ARBA00023027"/>
    </source>
</evidence>
<dbReference type="SUPFAM" id="SSF51735">
    <property type="entry name" value="NAD(P)-binding Rossmann-fold domains"/>
    <property type="match status" value="1"/>
</dbReference>
<accession>A0A6N2YXT5</accession>
<dbReference type="EMBL" id="CACRUI010000002">
    <property type="protein sequence ID" value="VYT69912.1"/>
    <property type="molecule type" value="Genomic_DNA"/>
</dbReference>
<dbReference type="InterPro" id="IPR036291">
    <property type="entry name" value="NAD(P)-bd_dom_sf"/>
</dbReference>
<dbReference type="AlphaFoldDB" id="A0A6N2YXT5"/>
<evidence type="ECO:0000313" key="5">
    <source>
        <dbReference type="EMBL" id="VYT69912.1"/>
    </source>
</evidence>
<dbReference type="Pfam" id="PF02826">
    <property type="entry name" value="2-Hacid_dh_C"/>
    <property type="match status" value="1"/>
</dbReference>
<keyword evidence="2 5" id="KW-0560">Oxidoreductase</keyword>
<proteinExistence type="inferred from homology"/>
<keyword evidence="3" id="KW-0520">NAD</keyword>